<feature type="region of interest" description="Disordered" evidence="1">
    <location>
        <begin position="733"/>
        <end position="752"/>
    </location>
</feature>
<feature type="compositionally biased region" description="Polar residues" evidence="1">
    <location>
        <begin position="289"/>
        <end position="300"/>
    </location>
</feature>
<feature type="compositionally biased region" description="Low complexity" evidence="1">
    <location>
        <begin position="7"/>
        <end position="33"/>
    </location>
</feature>
<accession>A0ABZ1CWW5</accession>
<keyword evidence="4" id="KW-1185">Reference proteome</keyword>
<feature type="compositionally biased region" description="Low complexity" evidence="1">
    <location>
        <begin position="350"/>
        <end position="365"/>
    </location>
</feature>
<dbReference type="InterPro" id="IPR016024">
    <property type="entry name" value="ARM-type_fold"/>
</dbReference>
<feature type="region of interest" description="Disordered" evidence="1">
    <location>
        <begin position="1"/>
        <end position="207"/>
    </location>
</feature>
<dbReference type="RefSeq" id="XP_062790861.1">
    <property type="nucleotide sequence ID" value="XM_062934810.1"/>
</dbReference>
<feature type="region of interest" description="Disordered" evidence="1">
    <location>
        <begin position="317"/>
        <end position="383"/>
    </location>
</feature>
<sequence length="752" mass="83188">MSSAHIQSQGRQQSQSQSQSQPQPQIQPQLRRPSGSRPPPMVTPGMPVRADQAKQYPQPQAAFPQRPNHPSPHPSSPAHPHHSHIMSNNHHRSSMPNPNQHQIDVRANQPKSQKINYASVSSRPLPRTSQSTNSNSGSGSSTLSGSRDSSLRETSKTNIRGNMPPPRQPSANLAWAHQHQHQHQKSPSPKEHKIETPKESYVPQMRESKSEVETQFSHLLDSLQVPATVRQKFATVSPDVKTSILLSTFNSDPTILSSLGLPIPQTPKDTPKLKKRLSTPLLRKAKSSAEVQSPSNSPQVGKTYDVGGEGFVIVASPNMSDKNHGMMSPPLNYGTTRGQSMDSPRPATTRGSSGPSSSSRPMSMSLFSPSNSNGSVTSLGKSSGKGLGISLGEQPDSFVQWLKAHKGTDMNMDIGKAKKLRMLLRHESTNWVGQFIEMKGYELVLEKLKDLLDIEWREEQHDDQMLYELLRCVKALSTSEIGKGALRSQFPAPFPSLSTLLFSEKKPGDLASRQIIIELWLFLFDLFPPSSSSSRERSTSITFDRATSSQARVNIVNEVRRLLVPDLPDPTKDHHEFVTKAHRPRVFKAWVGELSDICRDYFWVMCHASNTLWELSEVNENSVEKPVAPGGATGGVEFEAMNYVTIHFKLLNALCHYQAIEDTDAATRLHSDLMSSGMDRILVTLRKASTTYYPTLHLELARYVSLLKDACPGGKLPYLIGKMVGPPPEEVRRFGTPSGSREWLPMPAGVGR</sequence>
<dbReference type="EMBL" id="CP141884">
    <property type="protein sequence ID" value="WRT66121.1"/>
    <property type="molecule type" value="Genomic_DNA"/>
</dbReference>
<feature type="compositionally biased region" description="Basic residues" evidence="1">
    <location>
        <begin position="79"/>
        <end position="93"/>
    </location>
</feature>
<name>A0ABZ1CWW5_9TREE</name>
<dbReference type="Gene3D" id="1.25.10.10">
    <property type="entry name" value="Leucine-rich Repeat Variant"/>
    <property type="match status" value="1"/>
</dbReference>
<evidence type="ECO:0000313" key="3">
    <source>
        <dbReference type="EMBL" id="WRT66121.1"/>
    </source>
</evidence>
<feature type="domain" description="Formin GTPase-binding" evidence="2">
    <location>
        <begin position="203"/>
        <end position="525"/>
    </location>
</feature>
<dbReference type="SUPFAM" id="SSF48371">
    <property type="entry name" value="ARM repeat"/>
    <property type="match status" value="1"/>
</dbReference>
<dbReference type="SMART" id="SM01140">
    <property type="entry name" value="Drf_GBD"/>
    <property type="match status" value="1"/>
</dbReference>
<dbReference type="InterPro" id="IPR011989">
    <property type="entry name" value="ARM-like"/>
</dbReference>
<dbReference type="Proteomes" id="UP001329825">
    <property type="component" value="Chromosome 4"/>
</dbReference>
<gene>
    <name evidence="3" type="ORF">IL334_003074</name>
</gene>
<feature type="region of interest" description="Disordered" evidence="1">
    <location>
        <begin position="283"/>
        <end position="304"/>
    </location>
</feature>
<organism evidence="3 4">
    <name type="scientific">Kwoniella shivajii</name>
    <dbReference type="NCBI Taxonomy" id="564305"/>
    <lineage>
        <taxon>Eukaryota</taxon>
        <taxon>Fungi</taxon>
        <taxon>Dikarya</taxon>
        <taxon>Basidiomycota</taxon>
        <taxon>Agaricomycotina</taxon>
        <taxon>Tremellomycetes</taxon>
        <taxon>Tremellales</taxon>
        <taxon>Cryptococcaceae</taxon>
        <taxon>Kwoniella</taxon>
    </lineage>
</organism>
<feature type="compositionally biased region" description="Basic and acidic residues" evidence="1">
    <location>
        <begin position="188"/>
        <end position="198"/>
    </location>
</feature>
<feature type="compositionally biased region" description="Pro residues" evidence="1">
    <location>
        <begin position="67"/>
        <end position="77"/>
    </location>
</feature>
<feature type="compositionally biased region" description="Polar residues" evidence="1">
    <location>
        <begin position="109"/>
        <end position="122"/>
    </location>
</feature>
<dbReference type="GeneID" id="87955205"/>
<dbReference type="InterPro" id="IPR010473">
    <property type="entry name" value="GTPase-bd"/>
</dbReference>
<dbReference type="Pfam" id="PF06371">
    <property type="entry name" value="Drf_GBD"/>
    <property type="match status" value="1"/>
</dbReference>
<evidence type="ECO:0000259" key="2">
    <source>
        <dbReference type="SMART" id="SM01140"/>
    </source>
</evidence>
<feature type="compositionally biased region" description="Low complexity" evidence="1">
    <location>
        <begin position="127"/>
        <end position="148"/>
    </location>
</feature>
<evidence type="ECO:0000313" key="4">
    <source>
        <dbReference type="Proteomes" id="UP001329825"/>
    </source>
</evidence>
<proteinExistence type="predicted"/>
<feature type="compositionally biased region" description="Polar residues" evidence="1">
    <location>
        <begin position="333"/>
        <end position="342"/>
    </location>
</feature>
<protein>
    <recommendedName>
        <fullName evidence="2">Formin GTPase-binding domain-containing protein</fullName>
    </recommendedName>
</protein>
<reference evidence="3 4" key="1">
    <citation type="submission" date="2024-01" db="EMBL/GenBank/DDBJ databases">
        <title>Comparative genomics of Cryptococcus and Kwoniella reveals pathogenesis evolution and contrasting modes of karyotype evolution via chromosome fusion or intercentromeric recombination.</title>
        <authorList>
            <person name="Coelho M.A."/>
            <person name="David-Palma M."/>
            <person name="Shea T."/>
            <person name="Bowers K."/>
            <person name="McGinley-Smith S."/>
            <person name="Mohammad A.W."/>
            <person name="Gnirke A."/>
            <person name="Yurkov A.M."/>
            <person name="Nowrousian M."/>
            <person name="Sun S."/>
            <person name="Cuomo C.A."/>
            <person name="Heitman J."/>
        </authorList>
    </citation>
    <scope>NUCLEOTIDE SEQUENCE [LARGE SCALE GENOMIC DNA]</scope>
    <source>
        <strain evidence="3">CBS 11374</strain>
    </source>
</reference>
<evidence type="ECO:0000256" key="1">
    <source>
        <dbReference type="SAM" id="MobiDB-lite"/>
    </source>
</evidence>